<dbReference type="EMBL" id="JAAAJB010000505">
    <property type="protein sequence ID" value="KAG0254640.1"/>
    <property type="molecule type" value="Genomic_DNA"/>
</dbReference>
<feature type="signal peptide" evidence="1">
    <location>
        <begin position="1"/>
        <end position="24"/>
    </location>
</feature>
<evidence type="ECO:0000313" key="3">
    <source>
        <dbReference type="Proteomes" id="UP000807716"/>
    </source>
</evidence>
<protein>
    <submittedName>
        <fullName evidence="2">Uncharacterized protein</fullName>
    </submittedName>
</protein>
<keyword evidence="3" id="KW-1185">Reference proteome</keyword>
<accession>A0A9P6PY86</accession>
<proteinExistence type="predicted"/>
<organism evidence="2 3">
    <name type="scientific">Actinomortierella ambigua</name>
    <dbReference type="NCBI Taxonomy" id="1343610"/>
    <lineage>
        <taxon>Eukaryota</taxon>
        <taxon>Fungi</taxon>
        <taxon>Fungi incertae sedis</taxon>
        <taxon>Mucoromycota</taxon>
        <taxon>Mortierellomycotina</taxon>
        <taxon>Mortierellomycetes</taxon>
        <taxon>Mortierellales</taxon>
        <taxon>Mortierellaceae</taxon>
        <taxon>Actinomortierella</taxon>
    </lineage>
</organism>
<sequence length="217" mass="24538">MKHSILSTFTTFVVLFTATATATAERLTASTKPRDGYYHLILGHQYLTAATGGAAVRLVSEPQGPLSEWRIVQDAEYDDGGYVISQALTGQYLGYDGDAMPYAYVRVGKEAAIWEIRMAEEEEEEDDDLSGVYKHHGLVLGRHPSREFPRYVGLWRHPRSDDGEGGKHRHGNNAFEWRLKRLEAAEQVHKDEAMEQEQTVLQALPGLRFLRHSQVLR</sequence>
<feature type="chain" id="PRO_5040345349" evidence="1">
    <location>
        <begin position="25"/>
        <end position="217"/>
    </location>
</feature>
<reference evidence="2" key="1">
    <citation type="journal article" date="2020" name="Fungal Divers.">
        <title>Resolving the Mortierellaceae phylogeny through synthesis of multi-gene phylogenetics and phylogenomics.</title>
        <authorList>
            <person name="Vandepol N."/>
            <person name="Liber J."/>
            <person name="Desiro A."/>
            <person name="Na H."/>
            <person name="Kennedy M."/>
            <person name="Barry K."/>
            <person name="Grigoriev I.V."/>
            <person name="Miller A.N."/>
            <person name="O'Donnell K."/>
            <person name="Stajich J.E."/>
            <person name="Bonito G."/>
        </authorList>
    </citation>
    <scope>NUCLEOTIDE SEQUENCE</scope>
    <source>
        <strain evidence="2">BC1065</strain>
    </source>
</reference>
<gene>
    <name evidence="2" type="ORF">DFQ27_006743</name>
</gene>
<comment type="caution">
    <text evidence="2">The sequence shown here is derived from an EMBL/GenBank/DDBJ whole genome shotgun (WGS) entry which is preliminary data.</text>
</comment>
<evidence type="ECO:0000313" key="2">
    <source>
        <dbReference type="EMBL" id="KAG0254640.1"/>
    </source>
</evidence>
<keyword evidence="1" id="KW-0732">Signal</keyword>
<name>A0A9P6PY86_9FUNG</name>
<dbReference type="OrthoDB" id="10266066at2759"/>
<evidence type="ECO:0000256" key="1">
    <source>
        <dbReference type="SAM" id="SignalP"/>
    </source>
</evidence>
<dbReference type="AlphaFoldDB" id="A0A9P6PY86"/>
<dbReference type="Proteomes" id="UP000807716">
    <property type="component" value="Unassembled WGS sequence"/>
</dbReference>